<organism evidence="1 2">
    <name type="scientific">Brevundimonas nasdae</name>
    <dbReference type="NCBI Taxonomy" id="172043"/>
    <lineage>
        <taxon>Bacteria</taxon>
        <taxon>Pseudomonadati</taxon>
        <taxon>Pseudomonadota</taxon>
        <taxon>Alphaproteobacteria</taxon>
        <taxon>Caulobacterales</taxon>
        <taxon>Caulobacteraceae</taxon>
        <taxon>Brevundimonas</taxon>
    </lineage>
</organism>
<name>A0ACD4VLC9_9CAUL</name>
<proteinExistence type="predicted"/>
<dbReference type="Proteomes" id="UP001302493">
    <property type="component" value="Chromosome"/>
</dbReference>
<gene>
    <name evidence="1" type="ORF">PZA08_10915</name>
</gene>
<protein>
    <submittedName>
        <fullName evidence="1">Uncharacterized protein</fullName>
    </submittedName>
</protein>
<evidence type="ECO:0000313" key="2">
    <source>
        <dbReference type="Proteomes" id="UP001302493"/>
    </source>
</evidence>
<keyword evidence="2" id="KW-1185">Reference proteome</keyword>
<evidence type="ECO:0000313" key="1">
    <source>
        <dbReference type="EMBL" id="WOB77836.1"/>
    </source>
</evidence>
<dbReference type="EMBL" id="CP119180">
    <property type="protein sequence ID" value="WOB77836.1"/>
    <property type="molecule type" value="Genomic_DNA"/>
</dbReference>
<sequence>MPTIENELSYESGGSLRDHDIILFDPAFPWFPRVEFTGGGSCISIEGAARLAKHSNHWAQELKDALSSGKTVFLIMNQLEEDTAAIGSTVSGKNRNYQTQSVDNYSVLPFGLKVRNANGKKIIAKDQNYKPIHHVLSEIIEYKVVLEKSATIAPIFVAKDGTPVGGLMRFQHRPGAVVLLPYFDFEAEGFVEEKERGGVWTDLALKTSKAFVSQLVSIDKLIRGYENETPSPNWVSFVRKPRIHIEAEDQIADIDNKINELRNLREIKLADQVEINSYLSLLYGTGKPLERAIDKVLLLLGYNTENVRIGDLEIDHVIGGPSGVRMIGESEGKDSSAIDVSKFRQLESNIGEDFERDCISVPAKGLLFGNGYRLSPPDQRAEQFTQKCFINAKRLGSGLIRTIDLYDVAVWILDNPTDEKFKAACRKAIEDTSGEVVEFPQPRAH</sequence>
<accession>A0ACD4VLC9</accession>
<reference evidence="1" key="1">
    <citation type="submission" date="2023-03" db="EMBL/GenBank/DDBJ databases">
        <title>Genome sequence of Brevundimonas nasdae SJTX8.</title>
        <authorList>
            <person name="Liang R."/>
        </authorList>
    </citation>
    <scope>NUCLEOTIDE SEQUENCE</scope>
    <source>
        <strain evidence="1">X8</strain>
    </source>
</reference>